<dbReference type="AlphaFoldDB" id="I3S382"/>
<protein>
    <submittedName>
        <fullName evidence="1">Uncharacterized protein</fullName>
    </submittedName>
</protein>
<sequence length="55" mass="6467">MERLLWIHCSMVNIRIEVLVRIQVLELRGQVIKSLQTLLRQVSSLLDSLYKEMNG</sequence>
<accession>I3S382</accession>
<dbReference type="EMBL" id="BT134929">
    <property type="protein sequence ID" value="AFK34724.1"/>
    <property type="molecule type" value="mRNA"/>
</dbReference>
<reference evidence="1" key="1">
    <citation type="submission" date="2012-05" db="EMBL/GenBank/DDBJ databases">
        <authorList>
            <person name="Krishnakumar V."/>
            <person name="Cheung F."/>
            <person name="Xiao Y."/>
            <person name="Chan A."/>
            <person name="Moskal W.A."/>
            <person name="Town C.D."/>
        </authorList>
    </citation>
    <scope>NUCLEOTIDE SEQUENCE</scope>
</reference>
<organism evidence="1">
    <name type="scientific">Medicago truncatula</name>
    <name type="common">Barrel medic</name>
    <name type="synonym">Medicago tribuloides</name>
    <dbReference type="NCBI Taxonomy" id="3880"/>
    <lineage>
        <taxon>Eukaryota</taxon>
        <taxon>Viridiplantae</taxon>
        <taxon>Streptophyta</taxon>
        <taxon>Embryophyta</taxon>
        <taxon>Tracheophyta</taxon>
        <taxon>Spermatophyta</taxon>
        <taxon>Magnoliopsida</taxon>
        <taxon>eudicotyledons</taxon>
        <taxon>Gunneridae</taxon>
        <taxon>Pentapetalae</taxon>
        <taxon>rosids</taxon>
        <taxon>fabids</taxon>
        <taxon>Fabales</taxon>
        <taxon>Fabaceae</taxon>
        <taxon>Papilionoideae</taxon>
        <taxon>50 kb inversion clade</taxon>
        <taxon>NPAAA clade</taxon>
        <taxon>Hologalegina</taxon>
        <taxon>IRL clade</taxon>
        <taxon>Trifolieae</taxon>
        <taxon>Medicago</taxon>
    </lineage>
</organism>
<proteinExistence type="evidence at transcript level"/>
<evidence type="ECO:0000313" key="1">
    <source>
        <dbReference type="EMBL" id="AFK34724.1"/>
    </source>
</evidence>
<name>I3S382_MEDTR</name>